<organism evidence="1 2">
    <name type="scientific">Tanacetum coccineum</name>
    <dbReference type="NCBI Taxonomy" id="301880"/>
    <lineage>
        <taxon>Eukaryota</taxon>
        <taxon>Viridiplantae</taxon>
        <taxon>Streptophyta</taxon>
        <taxon>Embryophyta</taxon>
        <taxon>Tracheophyta</taxon>
        <taxon>Spermatophyta</taxon>
        <taxon>Magnoliopsida</taxon>
        <taxon>eudicotyledons</taxon>
        <taxon>Gunneridae</taxon>
        <taxon>Pentapetalae</taxon>
        <taxon>asterids</taxon>
        <taxon>campanulids</taxon>
        <taxon>Asterales</taxon>
        <taxon>Asteraceae</taxon>
        <taxon>Asteroideae</taxon>
        <taxon>Anthemideae</taxon>
        <taxon>Anthemidinae</taxon>
        <taxon>Tanacetum</taxon>
    </lineage>
</organism>
<evidence type="ECO:0000313" key="1">
    <source>
        <dbReference type="EMBL" id="GJS85217.1"/>
    </source>
</evidence>
<evidence type="ECO:0000313" key="2">
    <source>
        <dbReference type="Proteomes" id="UP001151760"/>
    </source>
</evidence>
<sequence>MRNVVKVFHKDTFLGEDTGVGGSGVLDEEEFIKLFKEEERVENPSDSFLKATKSEALDNLEGTIDALSWGKVLGLGTGGRFKIIFFGEKHQIDKLVDVFSLLIRVSIHMKRRRLRHPLSS</sequence>
<dbReference type="Proteomes" id="UP001151760">
    <property type="component" value="Unassembled WGS sequence"/>
</dbReference>
<proteinExistence type="predicted"/>
<gene>
    <name evidence="1" type="ORF">Tco_0751758</name>
</gene>
<reference evidence="1" key="1">
    <citation type="journal article" date="2022" name="Int. J. Mol. Sci.">
        <title>Draft Genome of Tanacetum Coccineum: Genomic Comparison of Closely Related Tanacetum-Family Plants.</title>
        <authorList>
            <person name="Yamashiro T."/>
            <person name="Shiraishi A."/>
            <person name="Nakayama K."/>
            <person name="Satake H."/>
        </authorList>
    </citation>
    <scope>NUCLEOTIDE SEQUENCE</scope>
</reference>
<dbReference type="EMBL" id="BQNB010011034">
    <property type="protein sequence ID" value="GJS85217.1"/>
    <property type="molecule type" value="Genomic_DNA"/>
</dbReference>
<reference evidence="1" key="2">
    <citation type="submission" date="2022-01" db="EMBL/GenBank/DDBJ databases">
        <authorList>
            <person name="Yamashiro T."/>
            <person name="Shiraishi A."/>
            <person name="Satake H."/>
            <person name="Nakayama K."/>
        </authorList>
    </citation>
    <scope>NUCLEOTIDE SEQUENCE</scope>
</reference>
<keyword evidence="2" id="KW-1185">Reference proteome</keyword>
<accession>A0ABQ4Z5S2</accession>
<comment type="caution">
    <text evidence="1">The sequence shown here is derived from an EMBL/GenBank/DDBJ whole genome shotgun (WGS) entry which is preliminary data.</text>
</comment>
<name>A0ABQ4Z5S2_9ASTR</name>
<protein>
    <submittedName>
        <fullName evidence="1">Uncharacterized protein</fullName>
    </submittedName>
</protein>